<accession>A0A9R1V8D3</accession>
<feature type="region of interest" description="Disordered" evidence="1">
    <location>
        <begin position="184"/>
        <end position="205"/>
    </location>
</feature>
<dbReference type="Pfam" id="PF13961">
    <property type="entry name" value="DUF4219"/>
    <property type="match status" value="1"/>
</dbReference>
<dbReference type="AlphaFoldDB" id="A0A9R1V8D3"/>
<feature type="domain" description="DUF4219" evidence="2">
    <location>
        <begin position="35"/>
        <end position="61"/>
    </location>
</feature>
<dbReference type="EMBL" id="NBSK02000006">
    <property type="protein sequence ID" value="KAJ0201586.1"/>
    <property type="molecule type" value="Genomic_DNA"/>
</dbReference>
<keyword evidence="4" id="KW-1185">Reference proteome</keyword>
<gene>
    <name evidence="3" type="ORF">LSAT_V11C600301050</name>
</gene>
<reference evidence="3 4" key="1">
    <citation type="journal article" date="2017" name="Nat. Commun.">
        <title>Genome assembly with in vitro proximity ligation data and whole-genome triplication in lettuce.</title>
        <authorList>
            <person name="Reyes-Chin-Wo S."/>
            <person name="Wang Z."/>
            <person name="Yang X."/>
            <person name="Kozik A."/>
            <person name="Arikit S."/>
            <person name="Song C."/>
            <person name="Xia L."/>
            <person name="Froenicke L."/>
            <person name="Lavelle D.O."/>
            <person name="Truco M.J."/>
            <person name="Xia R."/>
            <person name="Zhu S."/>
            <person name="Xu C."/>
            <person name="Xu H."/>
            <person name="Xu X."/>
            <person name="Cox K."/>
            <person name="Korf I."/>
            <person name="Meyers B.C."/>
            <person name="Michelmore R.W."/>
        </authorList>
    </citation>
    <scope>NUCLEOTIDE SEQUENCE [LARGE SCALE GENOMIC DNA]</scope>
    <source>
        <strain evidence="4">cv. Salinas</strain>
        <tissue evidence="3">Seedlings</tissue>
    </source>
</reference>
<evidence type="ECO:0000256" key="1">
    <source>
        <dbReference type="SAM" id="MobiDB-lite"/>
    </source>
</evidence>
<evidence type="ECO:0000259" key="2">
    <source>
        <dbReference type="Pfam" id="PF13961"/>
    </source>
</evidence>
<comment type="caution">
    <text evidence="3">The sequence shown here is derived from an EMBL/GenBank/DDBJ whole genome shotgun (WGS) entry which is preliminary data.</text>
</comment>
<evidence type="ECO:0000313" key="3">
    <source>
        <dbReference type="EMBL" id="KAJ0201586.1"/>
    </source>
</evidence>
<protein>
    <recommendedName>
        <fullName evidence="2">DUF4219 domain-containing protein</fullName>
    </recommendedName>
</protein>
<proteinExistence type="predicted"/>
<dbReference type="InterPro" id="IPR025314">
    <property type="entry name" value="DUF4219"/>
</dbReference>
<evidence type="ECO:0000313" key="4">
    <source>
        <dbReference type="Proteomes" id="UP000235145"/>
    </source>
</evidence>
<dbReference type="Proteomes" id="UP000235145">
    <property type="component" value="Unassembled WGS sequence"/>
</dbReference>
<sequence>MSAIGTSLIKEVEVKEKRMSLVKGGGSMTYHVPVLTPTNYLVWAVKVKSIMDAHDIWETVEPKALGETSDKKKSKQALAFLFQAILKDMVLQMASYTEPKKMWDGLKTRLLDSMPKSFLQIVASIEQCFGLDSMLFDEAVGRLKAYEERIRGTEKVEDIQGGLLLASEKISHVCKHCGNGRSNRDDFGRDRGRGRGFGRSRDANERVRDKSHVRCYKYGKFGHYKNKRPEWEKEEASLIEE</sequence>
<organism evidence="3 4">
    <name type="scientific">Lactuca sativa</name>
    <name type="common">Garden lettuce</name>
    <dbReference type="NCBI Taxonomy" id="4236"/>
    <lineage>
        <taxon>Eukaryota</taxon>
        <taxon>Viridiplantae</taxon>
        <taxon>Streptophyta</taxon>
        <taxon>Embryophyta</taxon>
        <taxon>Tracheophyta</taxon>
        <taxon>Spermatophyta</taxon>
        <taxon>Magnoliopsida</taxon>
        <taxon>eudicotyledons</taxon>
        <taxon>Gunneridae</taxon>
        <taxon>Pentapetalae</taxon>
        <taxon>asterids</taxon>
        <taxon>campanulids</taxon>
        <taxon>Asterales</taxon>
        <taxon>Asteraceae</taxon>
        <taxon>Cichorioideae</taxon>
        <taxon>Cichorieae</taxon>
        <taxon>Lactucinae</taxon>
        <taxon>Lactuca</taxon>
    </lineage>
</organism>
<name>A0A9R1V8D3_LACSA</name>